<evidence type="ECO:0000313" key="4">
    <source>
        <dbReference type="EMBL" id="CAF4117476.1"/>
    </source>
</evidence>
<reference evidence="4" key="1">
    <citation type="submission" date="2021-02" db="EMBL/GenBank/DDBJ databases">
        <authorList>
            <person name="Nowell W R."/>
        </authorList>
    </citation>
    <scope>NUCLEOTIDE SEQUENCE</scope>
</reference>
<protein>
    <recommendedName>
        <fullName evidence="3">Apple domain-containing protein</fullName>
    </recommendedName>
</protein>
<dbReference type="EMBL" id="CAJOBB010005146">
    <property type="protein sequence ID" value="CAF4117476.1"/>
    <property type="molecule type" value="Genomic_DNA"/>
</dbReference>
<organism evidence="4 5">
    <name type="scientific">Adineta steineri</name>
    <dbReference type="NCBI Taxonomy" id="433720"/>
    <lineage>
        <taxon>Eukaryota</taxon>
        <taxon>Metazoa</taxon>
        <taxon>Spiralia</taxon>
        <taxon>Gnathifera</taxon>
        <taxon>Rotifera</taxon>
        <taxon>Eurotatoria</taxon>
        <taxon>Bdelloidea</taxon>
        <taxon>Adinetida</taxon>
        <taxon>Adinetidae</taxon>
        <taxon>Adineta</taxon>
    </lineage>
</organism>
<dbReference type="PANTHER" id="PTHR24104">
    <property type="entry name" value="E3 UBIQUITIN-PROTEIN LIGASE NHLRC1-RELATED"/>
    <property type="match status" value="1"/>
</dbReference>
<evidence type="ECO:0000256" key="1">
    <source>
        <dbReference type="ARBA" id="ARBA00022737"/>
    </source>
</evidence>
<dbReference type="AlphaFoldDB" id="A0A819W3V9"/>
<dbReference type="InterPro" id="IPR001258">
    <property type="entry name" value="NHL_repeat"/>
</dbReference>
<keyword evidence="1" id="KW-0677">Repeat</keyword>
<dbReference type="InterPro" id="IPR003609">
    <property type="entry name" value="Pan_app"/>
</dbReference>
<accession>A0A819W3V9</accession>
<dbReference type="PANTHER" id="PTHR24104:SF25">
    <property type="entry name" value="PROTEIN LIN-41"/>
    <property type="match status" value="1"/>
</dbReference>
<dbReference type="GO" id="GO:0008270">
    <property type="term" value="F:zinc ion binding"/>
    <property type="evidence" value="ECO:0007669"/>
    <property type="project" value="UniProtKB-KW"/>
</dbReference>
<proteinExistence type="predicted"/>
<feature type="repeat" description="NHL" evidence="2">
    <location>
        <begin position="237"/>
        <end position="276"/>
    </location>
</feature>
<sequence>CMLISIETQHIPTGWQSFVDFSSSGVEFSPKDINAIFLQEMSVDSIYNCARTCHLMALCRTFDFDIASSRCRIFQGDSATTGSIIPSSSLHSIIGSIALEPIQFTSYGQPCSLCQDSRYLQCINSTCQCQPNTYFDGSICRSQKLLGDVCINETDCRIDRNYTCLPRLQCGPLSLQNGTTVGGYSDGTSGSDNNALSYPDSLAVGMDSSIYVADSGNNRVMRLREGSTTGTIVAGSDSWGNDANQLDYPNGLYVDALANIYVGDSKNYRVMIWRNGSSRGTQVAGAGYYGETLSEIAEILGLTVGSHRNIYIAEKYTHRVTKWAPGARSGILVAGGNGEGPNSDQLIYPGGLSLDEAHSYLYIADSGNNRIQRIVLGGSTNAITVAGGNGAGSNNNQLNSPSDVCFSKNIGAIYIADQYNNRVTRWYIGATSGVTFAGIDSYTGTSPMLFYGPTGLALSLNQSFLYVSDSGNNRVQRFMII</sequence>
<dbReference type="InterPro" id="IPR050952">
    <property type="entry name" value="TRIM-NHL_E3_ligases"/>
</dbReference>
<comment type="caution">
    <text evidence="4">The sequence shown here is derived from an EMBL/GenBank/DDBJ whole genome shotgun (WGS) entry which is preliminary data.</text>
</comment>
<dbReference type="SUPFAM" id="SSF101898">
    <property type="entry name" value="NHL repeat"/>
    <property type="match status" value="1"/>
</dbReference>
<name>A0A819W3V9_9BILA</name>
<dbReference type="Pfam" id="PF01436">
    <property type="entry name" value="NHL"/>
    <property type="match status" value="1"/>
</dbReference>
<evidence type="ECO:0000256" key="2">
    <source>
        <dbReference type="PROSITE-ProRule" id="PRU00504"/>
    </source>
</evidence>
<dbReference type="Proteomes" id="UP000663868">
    <property type="component" value="Unassembled WGS sequence"/>
</dbReference>
<dbReference type="Gene3D" id="2.120.10.30">
    <property type="entry name" value="TolB, C-terminal domain"/>
    <property type="match status" value="2"/>
</dbReference>
<dbReference type="InterPro" id="IPR011042">
    <property type="entry name" value="6-blade_b-propeller_TolB-like"/>
</dbReference>
<dbReference type="Pfam" id="PF00024">
    <property type="entry name" value="PAN_1"/>
    <property type="match status" value="1"/>
</dbReference>
<evidence type="ECO:0000259" key="3">
    <source>
        <dbReference type="Pfam" id="PF00024"/>
    </source>
</evidence>
<dbReference type="CDD" id="cd05819">
    <property type="entry name" value="NHL"/>
    <property type="match status" value="1"/>
</dbReference>
<dbReference type="PROSITE" id="PS51125">
    <property type="entry name" value="NHL"/>
    <property type="match status" value="1"/>
</dbReference>
<feature type="domain" description="Apple" evidence="3">
    <location>
        <begin position="39"/>
        <end position="87"/>
    </location>
</feature>
<feature type="non-terminal residue" evidence="4">
    <location>
        <position position="1"/>
    </location>
</feature>
<evidence type="ECO:0000313" key="5">
    <source>
        <dbReference type="Proteomes" id="UP000663868"/>
    </source>
</evidence>
<gene>
    <name evidence="4" type="ORF">KXQ929_LOCUS35443</name>
</gene>